<dbReference type="Proteomes" id="UP000613193">
    <property type="component" value="Unassembled WGS sequence"/>
</dbReference>
<dbReference type="EMBL" id="JAEHFW010000002">
    <property type="protein sequence ID" value="MBK0379856.1"/>
    <property type="molecule type" value="Genomic_DNA"/>
</dbReference>
<keyword evidence="2" id="KW-0732">Signal</keyword>
<dbReference type="Gene3D" id="2.30.42.10">
    <property type="match status" value="1"/>
</dbReference>
<protein>
    <submittedName>
        <fullName evidence="6">M61 family metallopeptidase</fullName>
    </submittedName>
</protein>
<sequence length="623" mass="69392">MKKLFLFGAACLLASATMAQSTQNAIFYTVSFPNAVHHEAEITMTIPQVPAGPLRVRMSRSSPGRYATHEFGKNVYNVKAYGDNNKPLDIKQLEGDVYEIPQHGAMVKIAYTLFGNWTDGTYASIEPSHAHLNMPASFMWAYGMDKRPVEFKFNDLDRYGWKVATQLKPMGNGVYYARDLQYMMDSPTELSDYKEVKWTVTNTDGKVENIRLTTHSDDSQPVINNFAEMVKKVVLEEKAVYGELPTYDYGNYTFLQDVHPSTAGDGMEHRNSTVIVQPINKVEGNEVRLLGTFAHEYFHSWNVERIRPTTLEPFNFEHANMSNELWCAEGFTQYYGELVLTRAGFHTPEQYTRTLAGLVNSVLNTPGAKYFTPIQASRYAVYADAGVAVDQLNSGNIFTSYYSYGGATALALDLKLRSEFNLTLDDFMRQLWLAHGKTEKSYNVADLQAVLAKTTNDPAFAADFFKRYIYGTEKNDYAALLANAGFLLQKSAPGKAWIGPIGGSRGRGRSGQARTGSGNEGVAITSPTQIGTPLYEAGIDADDVILKADGKEVDADGLNEAVAAKKPGDKMSITYKNRTGEHETTLTLAENPYLEVVTYEKAGKELTKKQQDFRDKWLSSKVK</sequence>
<name>A0A934PVH7_9SPHI</name>
<proteinExistence type="predicted"/>
<gene>
    <name evidence="6" type="ORF">I5M19_11085</name>
</gene>
<evidence type="ECO:0000256" key="2">
    <source>
        <dbReference type="SAM" id="SignalP"/>
    </source>
</evidence>
<feature type="domain" description="PDZ" evidence="4">
    <location>
        <begin position="521"/>
        <end position="577"/>
    </location>
</feature>
<dbReference type="InterPro" id="IPR027268">
    <property type="entry name" value="Peptidase_M4/M1_CTD_sf"/>
</dbReference>
<accession>A0A934PVH7</accession>
<evidence type="ECO:0000256" key="1">
    <source>
        <dbReference type="SAM" id="MobiDB-lite"/>
    </source>
</evidence>
<keyword evidence="7" id="KW-1185">Reference proteome</keyword>
<dbReference type="RefSeq" id="WP_200066398.1">
    <property type="nucleotide sequence ID" value="NZ_JAEHFW010000002.1"/>
</dbReference>
<feature type="signal peptide" evidence="2">
    <location>
        <begin position="1"/>
        <end position="19"/>
    </location>
</feature>
<dbReference type="PIRSF" id="PIRSF016493">
    <property type="entry name" value="Glycyl_aminpptds"/>
    <property type="match status" value="1"/>
</dbReference>
<reference evidence="6" key="1">
    <citation type="submission" date="2020-12" db="EMBL/GenBank/DDBJ databases">
        <title>Bacterial novel species Mucilaginibacter sp. SD-g isolated from soil.</title>
        <authorList>
            <person name="Jung H.-Y."/>
        </authorList>
    </citation>
    <scope>NUCLEOTIDE SEQUENCE</scope>
    <source>
        <strain evidence="6">SD-g</strain>
    </source>
</reference>
<evidence type="ECO:0000259" key="5">
    <source>
        <dbReference type="Pfam" id="PF17899"/>
    </source>
</evidence>
<dbReference type="InterPro" id="IPR036034">
    <property type="entry name" value="PDZ_sf"/>
</dbReference>
<evidence type="ECO:0000313" key="6">
    <source>
        <dbReference type="EMBL" id="MBK0379856.1"/>
    </source>
</evidence>
<feature type="domain" description="Peptidase M61 catalytic" evidence="3">
    <location>
        <begin position="289"/>
        <end position="405"/>
    </location>
</feature>
<dbReference type="Gene3D" id="1.10.390.10">
    <property type="entry name" value="Neutral Protease Domain 2"/>
    <property type="match status" value="1"/>
</dbReference>
<evidence type="ECO:0000259" key="3">
    <source>
        <dbReference type="Pfam" id="PF05299"/>
    </source>
</evidence>
<feature type="chain" id="PRO_5036876123" evidence="2">
    <location>
        <begin position="20"/>
        <end position="623"/>
    </location>
</feature>
<evidence type="ECO:0000313" key="7">
    <source>
        <dbReference type="Proteomes" id="UP000613193"/>
    </source>
</evidence>
<dbReference type="Pfam" id="PF13180">
    <property type="entry name" value="PDZ_2"/>
    <property type="match status" value="1"/>
</dbReference>
<dbReference type="Pfam" id="PF17899">
    <property type="entry name" value="Peptidase_M61_N"/>
    <property type="match status" value="1"/>
</dbReference>
<dbReference type="SUPFAM" id="SSF50156">
    <property type="entry name" value="PDZ domain-like"/>
    <property type="match status" value="1"/>
</dbReference>
<dbReference type="InterPro" id="IPR040756">
    <property type="entry name" value="Peptidase_M61_N"/>
</dbReference>
<dbReference type="AlphaFoldDB" id="A0A934PVH7"/>
<feature type="region of interest" description="Disordered" evidence="1">
    <location>
        <begin position="501"/>
        <end position="525"/>
    </location>
</feature>
<organism evidence="6 7">
    <name type="scientific">Mucilaginibacter segetis</name>
    <dbReference type="NCBI Taxonomy" id="2793071"/>
    <lineage>
        <taxon>Bacteria</taxon>
        <taxon>Pseudomonadati</taxon>
        <taxon>Bacteroidota</taxon>
        <taxon>Sphingobacteriia</taxon>
        <taxon>Sphingobacteriales</taxon>
        <taxon>Sphingobacteriaceae</taxon>
        <taxon>Mucilaginibacter</taxon>
    </lineage>
</organism>
<dbReference type="InterPro" id="IPR007963">
    <property type="entry name" value="Peptidase_M61_catalytic"/>
</dbReference>
<comment type="caution">
    <text evidence="6">The sequence shown here is derived from an EMBL/GenBank/DDBJ whole genome shotgun (WGS) entry which is preliminary data.</text>
</comment>
<feature type="domain" description="Peptidase M61 N-terminal" evidence="5">
    <location>
        <begin position="28"/>
        <end position="191"/>
    </location>
</feature>
<dbReference type="SUPFAM" id="SSF55486">
    <property type="entry name" value="Metalloproteases ('zincins'), catalytic domain"/>
    <property type="match status" value="1"/>
</dbReference>
<dbReference type="Pfam" id="PF05299">
    <property type="entry name" value="Peptidase_M61"/>
    <property type="match status" value="1"/>
</dbReference>
<dbReference type="InterPro" id="IPR001478">
    <property type="entry name" value="PDZ"/>
</dbReference>
<dbReference type="Gene3D" id="2.60.40.3650">
    <property type="match status" value="1"/>
</dbReference>
<dbReference type="InterPro" id="IPR024191">
    <property type="entry name" value="Peptidase_M61"/>
</dbReference>
<evidence type="ECO:0000259" key="4">
    <source>
        <dbReference type="Pfam" id="PF13180"/>
    </source>
</evidence>